<feature type="domain" description="C2H2-type" evidence="26">
    <location>
        <begin position="1570"/>
        <end position="1597"/>
    </location>
</feature>
<evidence type="ECO:0000256" key="23">
    <source>
        <dbReference type="PROSITE-ProRule" id="PRU00576"/>
    </source>
</evidence>
<dbReference type="InterPro" id="IPR018117">
    <property type="entry name" value="C5_DNA_meth_AS"/>
</dbReference>
<evidence type="ECO:0000256" key="9">
    <source>
        <dbReference type="ARBA" id="ARBA00022679"/>
    </source>
</evidence>
<dbReference type="InterPro" id="IPR013087">
    <property type="entry name" value="Znf_C2H2_type"/>
</dbReference>
<feature type="non-terminal residue" evidence="29">
    <location>
        <position position="1"/>
    </location>
</feature>
<dbReference type="EC" id="2.1.1.37" evidence="4"/>
<feature type="compositionally biased region" description="Polar residues" evidence="24">
    <location>
        <begin position="1368"/>
        <end position="1384"/>
    </location>
</feature>
<feature type="domain" description="Calponin-homology (CH)" evidence="25">
    <location>
        <begin position="12"/>
        <end position="114"/>
    </location>
</feature>
<evidence type="ECO:0000256" key="16">
    <source>
        <dbReference type="ARBA" id="ARBA00022833"/>
    </source>
</evidence>
<dbReference type="SUPFAM" id="SSF57667">
    <property type="entry name" value="beta-beta-alpha zinc fingers"/>
    <property type="match status" value="1"/>
</dbReference>
<keyword evidence="18" id="KW-0206">Cytoskeleton</keyword>
<dbReference type="InterPro" id="IPR001715">
    <property type="entry name" value="CH_dom"/>
</dbReference>
<dbReference type="SUPFAM" id="SSF53335">
    <property type="entry name" value="S-adenosyl-L-methionine-dependent methyltransferases"/>
    <property type="match status" value="1"/>
</dbReference>
<evidence type="ECO:0000256" key="8">
    <source>
        <dbReference type="ARBA" id="ARBA00022618"/>
    </source>
</evidence>
<evidence type="ECO:0000256" key="24">
    <source>
        <dbReference type="SAM" id="MobiDB-lite"/>
    </source>
</evidence>
<evidence type="ECO:0000256" key="5">
    <source>
        <dbReference type="ARBA" id="ARBA00022490"/>
    </source>
</evidence>
<feature type="domain" description="EB1 C-terminal" evidence="28">
    <location>
        <begin position="1418"/>
        <end position="1488"/>
    </location>
</feature>
<comment type="similarity">
    <text evidence="3">Belongs to the MAPRE family.</text>
</comment>
<evidence type="ECO:0000256" key="7">
    <source>
        <dbReference type="ARBA" id="ARBA00022603"/>
    </source>
</evidence>
<gene>
    <name evidence="29" type="primary">Dnmt3b</name>
    <name evidence="29" type="ORF">GTO96_0008485</name>
</gene>
<keyword evidence="9" id="KW-0808">Transferase</keyword>
<dbReference type="InterPro" id="IPR036872">
    <property type="entry name" value="CH_dom_sf"/>
</dbReference>
<dbReference type="InterPro" id="IPR000313">
    <property type="entry name" value="PWWP_dom"/>
</dbReference>
<dbReference type="PANTHER" id="PTHR10623">
    <property type="entry name" value="MICROTUBULE-ASSOCIATED PROTEIN RP/EB FAMILY MEMBER"/>
    <property type="match status" value="1"/>
</dbReference>
<evidence type="ECO:0000256" key="14">
    <source>
        <dbReference type="ARBA" id="ARBA00022771"/>
    </source>
</evidence>
<dbReference type="GO" id="GO:0008017">
    <property type="term" value="F:microtubule binding"/>
    <property type="evidence" value="ECO:0007669"/>
    <property type="project" value="InterPro"/>
</dbReference>
<keyword evidence="30" id="KW-1185">Reference proteome</keyword>
<dbReference type="InterPro" id="IPR036133">
    <property type="entry name" value="EB1_C_sf"/>
</dbReference>
<dbReference type="GO" id="GO:0003677">
    <property type="term" value="F:DNA binding"/>
    <property type="evidence" value="ECO:0007669"/>
    <property type="project" value="UniProtKB-KW"/>
</dbReference>
<proteinExistence type="inferred from homology"/>
<name>A0A8X7X4R6_POLSE</name>
<dbReference type="Pfam" id="PF00145">
    <property type="entry name" value="DNA_methylase"/>
    <property type="match status" value="1"/>
</dbReference>
<evidence type="ECO:0000256" key="22">
    <source>
        <dbReference type="PROSITE-ProRule" id="PRU00042"/>
    </source>
</evidence>
<dbReference type="PROSITE" id="PS00094">
    <property type="entry name" value="C5_MTASE_1"/>
    <property type="match status" value="1"/>
</dbReference>
<keyword evidence="11 23" id="KW-0493">Microtubule</keyword>
<dbReference type="Gene3D" id="1.20.5.1430">
    <property type="match status" value="1"/>
</dbReference>
<dbReference type="PROSITE" id="PS50812">
    <property type="entry name" value="PWWP"/>
    <property type="match status" value="1"/>
</dbReference>
<keyword evidence="12" id="KW-0479">Metal-binding</keyword>
<protein>
    <recommendedName>
        <fullName evidence="4">DNA (cytosine-5-)-methyltransferase</fullName>
        <ecNumber evidence="4">2.1.1.37</ecNumber>
    </recommendedName>
</protein>
<evidence type="ECO:0000256" key="11">
    <source>
        <dbReference type="ARBA" id="ARBA00022701"/>
    </source>
</evidence>
<dbReference type="GO" id="GO:0005874">
    <property type="term" value="C:microtubule"/>
    <property type="evidence" value="ECO:0007669"/>
    <property type="project" value="UniProtKB-KW"/>
</dbReference>
<evidence type="ECO:0000256" key="1">
    <source>
        <dbReference type="ARBA" id="ARBA00004123"/>
    </source>
</evidence>
<comment type="caution">
    <text evidence="29">The sequence shown here is derived from an EMBL/GenBank/DDBJ whole genome shotgun (WGS) entry which is preliminary data.</text>
</comment>
<keyword evidence="10" id="KW-0949">S-adenosyl-L-methionine</keyword>
<dbReference type="Pfam" id="PF00096">
    <property type="entry name" value="zf-C2H2"/>
    <property type="match status" value="1"/>
</dbReference>
<dbReference type="GO" id="GO:0051301">
    <property type="term" value="P:cell division"/>
    <property type="evidence" value="ECO:0007669"/>
    <property type="project" value="UniProtKB-KW"/>
</dbReference>
<feature type="domain" description="PWWP" evidence="27">
    <location>
        <begin position="802"/>
        <end position="857"/>
    </location>
</feature>
<dbReference type="InterPro" id="IPR036236">
    <property type="entry name" value="Znf_C2H2_sf"/>
</dbReference>
<keyword evidence="13" id="KW-0677">Repeat</keyword>
<evidence type="ECO:0000256" key="19">
    <source>
        <dbReference type="ARBA" id="ARBA00023242"/>
    </source>
</evidence>
<keyword evidence="20" id="KW-0131">Cell cycle</keyword>
<evidence type="ECO:0000256" key="21">
    <source>
        <dbReference type="ARBA" id="ARBA00037948"/>
    </source>
</evidence>
<dbReference type="Pfam" id="PF00307">
    <property type="entry name" value="CH"/>
    <property type="match status" value="1"/>
</dbReference>
<dbReference type="InterPro" id="IPR004953">
    <property type="entry name" value="EB1_C"/>
</dbReference>
<dbReference type="PROSITE" id="PS00028">
    <property type="entry name" value="ZINC_FINGER_C2H2_1"/>
    <property type="match status" value="1"/>
</dbReference>
<evidence type="ECO:0000256" key="17">
    <source>
        <dbReference type="ARBA" id="ARBA00023125"/>
    </source>
</evidence>
<dbReference type="SMART" id="SM00355">
    <property type="entry name" value="ZnF_C2H2"/>
    <property type="match status" value="3"/>
</dbReference>
<comment type="subcellular location">
    <subcellularLocation>
        <location evidence="2">Cytoplasm</location>
        <location evidence="2">Cytoskeleton</location>
    </subcellularLocation>
    <subcellularLocation>
        <location evidence="1">Nucleus</location>
    </subcellularLocation>
</comment>
<reference evidence="29 30" key="1">
    <citation type="journal article" date="2021" name="Cell">
        <title>Tracing the genetic footprints of vertebrate landing in non-teleost ray-finned fishes.</title>
        <authorList>
            <person name="Bi X."/>
            <person name="Wang K."/>
            <person name="Yang L."/>
            <person name="Pan H."/>
            <person name="Jiang H."/>
            <person name="Wei Q."/>
            <person name="Fang M."/>
            <person name="Yu H."/>
            <person name="Zhu C."/>
            <person name="Cai Y."/>
            <person name="He Y."/>
            <person name="Gan X."/>
            <person name="Zeng H."/>
            <person name="Yu D."/>
            <person name="Zhu Y."/>
            <person name="Jiang H."/>
            <person name="Qiu Q."/>
            <person name="Yang H."/>
            <person name="Zhang Y.E."/>
            <person name="Wang W."/>
            <person name="Zhu M."/>
            <person name="He S."/>
            <person name="Zhang G."/>
        </authorList>
    </citation>
    <scope>NUCLEOTIDE SEQUENCE [LARGE SCALE GENOMIC DNA]</scope>
    <source>
        <strain evidence="29">Bchr_013</strain>
    </source>
</reference>
<dbReference type="FunFam" id="1.20.5.1430:FF:000001">
    <property type="entry name" value="microtubule-associated protein RP/EB family member 1"/>
    <property type="match status" value="1"/>
</dbReference>
<accession>A0A8X7X4R6</accession>
<dbReference type="GO" id="GO:0005634">
    <property type="term" value="C:nucleus"/>
    <property type="evidence" value="ECO:0007669"/>
    <property type="project" value="UniProtKB-SubCell"/>
</dbReference>
<dbReference type="PROSITE" id="PS50021">
    <property type="entry name" value="CH"/>
    <property type="match status" value="1"/>
</dbReference>
<dbReference type="FunFam" id="3.40.50.150:FF:000008">
    <property type="entry name" value="DNA (Cytosine-5)-methyltransferase 3A isoform X1"/>
    <property type="match status" value="1"/>
</dbReference>
<keyword evidence="8" id="KW-0132">Cell division</keyword>
<feature type="domain" description="C2H2-type" evidence="26">
    <location>
        <begin position="1542"/>
        <end position="1569"/>
    </location>
</feature>
<evidence type="ECO:0000256" key="15">
    <source>
        <dbReference type="ARBA" id="ARBA00022776"/>
    </source>
</evidence>
<dbReference type="SUPFAM" id="SSF63748">
    <property type="entry name" value="Tudor/PWWP/MBT"/>
    <property type="match status" value="1"/>
</dbReference>
<dbReference type="FunFam" id="1.10.418.10:FF:000028">
    <property type="entry name" value="RP/EB family microtubule-associated protein"/>
    <property type="match status" value="1"/>
</dbReference>
<feature type="region of interest" description="Disordered" evidence="24">
    <location>
        <begin position="1345"/>
        <end position="1424"/>
    </location>
</feature>
<dbReference type="Pfam" id="PF00855">
    <property type="entry name" value="PWWP"/>
    <property type="match status" value="1"/>
</dbReference>
<evidence type="ECO:0000259" key="26">
    <source>
        <dbReference type="PROSITE" id="PS50157"/>
    </source>
</evidence>
<dbReference type="Gene3D" id="1.10.418.10">
    <property type="entry name" value="Calponin-like domain"/>
    <property type="match status" value="2"/>
</dbReference>
<evidence type="ECO:0000259" key="27">
    <source>
        <dbReference type="PROSITE" id="PS50812"/>
    </source>
</evidence>
<evidence type="ECO:0000256" key="4">
    <source>
        <dbReference type="ARBA" id="ARBA00011975"/>
    </source>
</evidence>
<dbReference type="GO" id="GO:0032259">
    <property type="term" value="P:methylation"/>
    <property type="evidence" value="ECO:0007669"/>
    <property type="project" value="UniProtKB-KW"/>
</dbReference>
<dbReference type="Pfam" id="PF03271">
    <property type="entry name" value="EB1"/>
    <property type="match status" value="1"/>
</dbReference>
<keyword evidence="17" id="KW-0238">DNA-binding</keyword>
<keyword evidence="6" id="KW-0678">Repressor</keyword>
<evidence type="ECO:0000256" key="12">
    <source>
        <dbReference type="ARBA" id="ARBA00022723"/>
    </source>
</evidence>
<dbReference type="GO" id="GO:0003886">
    <property type="term" value="F:DNA (cytosine-5-)-methyltransferase activity"/>
    <property type="evidence" value="ECO:0007669"/>
    <property type="project" value="UniProtKB-EC"/>
</dbReference>
<dbReference type="SUPFAM" id="SSF140612">
    <property type="entry name" value="EB1 dimerisation domain-like"/>
    <property type="match status" value="1"/>
</dbReference>
<dbReference type="Pfam" id="PF21255">
    <property type="entry name" value="DNMT3_ADD_GATA1-like"/>
    <property type="match status" value="1"/>
</dbReference>
<keyword evidence="5" id="KW-0963">Cytoplasm</keyword>
<dbReference type="FunFam" id="3.30.160.60:FF:000693">
    <property type="entry name" value="Snail family zinc finger 1a"/>
    <property type="match status" value="1"/>
</dbReference>
<feature type="non-terminal residue" evidence="29">
    <location>
        <position position="1597"/>
    </location>
</feature>
<keyword evidence="19" id="KW-0539">Nucleus</keyword>
<dbReference type="EMBL" id="JAATIS010004524">
    <property type="protein sequence ID" value="KAG2461827.1"/>
    <property type="molecule type" value="Genomic_DNA"/>
</dbReference>
<evidence type="ECO:0000256" key="20">
    <source>
        <dbReference type="ARBA" id="ARBA00023306"/>
    </source>
</evidence>
<comment type="similarity">
    <text evidence="21">Belongs to the snail C2H2-type zinc-finger protein family.</text>
</comment>
<evidence type="ECO:0000256" key="6">
    <source>
        <dbReference type="ARBA" id="ARBA00022491"/>
    </source>
</evidence>
<evidence type="ECO:0000259" key="28">
    <source>
        <dbReference type="PROSITE" id="PS51230"/>
    </source>
</evidence>
<evidence type="ECO:0000313" key="30">
    <source>
        <dbReference type="Proteomes" id="UP000886611"/>
    </source>
</evidence>
<evidence type="ECO:0000256" key="18">
    <source>
        <dbReference type="ARBA" id="ARBA00023212"/>
    </source>
</evidence>
<evidence type="ECO:0000256" key="10">
    <source>
        <dbReference type="ARBA" id="ARBA00022691"/>
    </source>
</evidence>
<feature type="compositionally biased region" description="Low complexity" evidence="24">
    <location>
        <begin position="1401"/>
        <end position="1418"/>
    </location>
</feature>
<evidence type="ECO:0000259" key="25">
    <source>
        <dbReference type="PROSITE" id="PS50021"/>
    </source>
</evidence>
<dbReference type="Gene3D" id="3.40.50.150">
    <property type="entry name" value="Vaccinia Virus protein VP39"/>
    <property type="match status" value="1"/>
</dbReference>
<evidence type="ECO:0000256" key="2">
    <source>
        <dbReference type="ARBA" id="ARBA00004245"/>
    </source>
</evidence>
<dbReference type="PROSITE" id="PS51230">
    <property type="entry name" value="EB1_C"/>
    <property type="match status" value="1"/>
</dbReference>
<dbReference type="Gene3D" id="3.30.160.60">
    <property type="entry name" value="Classic Zinc Finger"/>
    <property type="match status" value="1"/>
</dbReference>
<organism evidence="29 30">
    <name type="scientific">Polypterus senegalus</name>
    <name type="common">Senegal bichir</name>
    <dbReference type="NCBI Taxonomy" id="55291"/>
    <lineage>
        <taxon>Eukaryota</taxon>
        <taxon>Metazoa</taxon>
        <taxon>Chordata</taxon>
        <taxon>Craniata</taxon>
        <taxon>Vertebrata</taxon>
        <taxon>Euteleostomi</taxon>
        <taxon>Actinopterygii</taxon>
        <taxon>Polypteriformes</taxon>
        <taxon>Polypteridae</taxon>
        <taxon>Polypterus</taxon>
    </lineage>
</organism>
<keyword evidence="7 29" id="KW-0489">Methyltransferase</keyword>
<keyword evidence="14 22" id="KW-0863">Zinc-finger</keyword>
<dbReference type="Gene3D" id="2.30.30.140">
    <property type="match status" value="1"/>
</dbReference>
<dbReference type="SMART" id="SM00293">
    <property type="entry name" value="PWWP"/>
    <property type="match status" value="1"/>
</dbReference>
<dbReference type="InterPro" id="IPR029063">
    <property type="entry name" value="SAM-dependent_MTases_sf"/>
</dbReference>
<evidence type="ECO:0000256" key="13">
    <source>
        <dbReference type="ARBA" id="ARBA00022737"/>
    </source>
</evidence>
<dbReference type="Proteomes" id="UP000886611">
    <property type="component" value="Unassembled WGS sequence"/>
</dbReference>
<dbReference type="FunFam" id="3.30.160.60:FF:000207">
    <property type="entry name" value="zinc finger protein SNAI2"/>
    <property type="match status" value="1"/>
</dbReference>
<sequence length="1597" mass="182180">MAVNVRLSSNAPCSHAELLVWFNETLNTEFTMIQQLSSGAAFCQLMDYIYPGSLSLKKVNFQALEENDFINNFNLLNESFVKMGVTRSIPVEELLRGKFNENFKFAKWFKKFFDANYNGHEYNPVAARKGEEILPITHIRGVPLEQIMNRSLTPSGIRIKREEPDLEIDTPKKKQRNTSFNDSWQETFPWANPSIRGNFYAHCALCEKDITVHNKVADLIRHSQTKRHRRSKNKHSLDHANSDIYHSFSNYFSSGDITLKFIGRYCQNIKVVQQIKKEGKVSPRIAKFVLGLNYPEDIISKCQKTPFCVYVYWRMNLGKESANVFLVGLFDQTIGKNVFRILDITEHAMDSTQQVSACLLETLKKFNIPVMNLMSFYLNDAALAAESYESILTCVKRRNPSVISVRIPCNLIDCLCKSAIRKLSSPVNDLISDIQYYFSHSPKVTAFQELFHNLELLNNDRDASSHCLIMKKIVKEMDEMWPSLKSYFMSPERSTEKAKLIFDRLQNHKIRLTFHFLKYSLETLCALNEKLHGQNNHTMQMLKDISYTVSCYAGRLLQPEAALRLLKTGDPTVLEYPTNILPQNELFIGTDTEKYLVEHEELTTNSHIIDSFFKDVELFYVEVMKQLLNVLPFSNNCLKNIIKILNPACKMSTTQTILVEVASELRICKTAEDIAQLKTEFSLYQSTKIDHEDTNSTFQLSMPYWSKVLKLLTTSTETKSLFGKLIHTLFCLPPSDLQPEIAFHKGRTRGICGWESSLRQKPPPRKVFQAGAHTWKEPKNCEIVPSKDKIPLSPVDGKGFKIGELVFGKVKGFSRWPGIVVGWPNKQIPKGMRRVEWYGDGMFSEIYIDMLVPYAAFSKYFDKSSYNEQPVYKKAIIQSIETFAYHVAPQKQRHFTLSLKAVCALDASCYCIDCLDTLVGAGTFEKLKNVDPWSCYICMPSARYGVLKQRPNWSVKVQQFFANNSGMEFEPHRLYPAVPADQRRPIRVLSLFDGIATGYLVLKDLGLKIDKYYASEICEDSIAVGLVKHEGKIQYVDDVRSITKKHIAEWGPFDLLIGGSPCNDLSIVNPARKGLYEGTGRLFFEYYRLLNLLKPKDDDNRPFFWMFENVVAMGVNDKRDISRFLECHPVLIDAVKVSPAHRARYFWGNIPGMDRPIAASSNDKLELQECLEHGRMAKFSKVRTITTRTNSIKQGKEAMMPVMMQGKEDMLWCTEMESSVSFLPNPARLLEGGGPFYNDPDELQVVHLTTPTGVAEVSGEHLEALWVPQDFFRHHFLVWKKCCHPGFHNRPGASWRWPRPPIVIIPVDKLVKGKFQDNFEFVQWFKKFFDANYDGKDYDPVAARQGQETAPASNLAAPVLNKPKKIPSTGSADYNQSSELQTSKKPAATIAPQRATAVTKTAPAPRPGTGPARRAPGTTGNGDEEKAELIQEINLLKITIEDMEKERDFYFGKLRNIELICQEKEGDNDPTLQRIVEILYATDWLLVAPMVSSRAVHKNYNVHEALLEFGDLPCRCEGSLWRPGGIARDTKPAMDHKGERPFSCQHCSRAFADRSNLRAHLQTHLDIKKYQCTKCSRTFSRMSLLHKHTEMGSCGSS</sequence>
<dbReference type="GO" id="GO:0008270">
    <property type="term" value="F:zinc ion binding"/>
    <property type="evidence" value="ECO:0007669"/>
    <property type="project" value="UniProtKB-KW"/>
</dbReference>
<dbReference type="InterPro" id="IPR049554">
    <property type="entry name" value="DNMT3_ADD_PHD"/>
</dbReference>
<dbReference type="PROSITE" id="PS50157">
    <property type="entry name" value="ZINC_FINGER_C2H2_2"/>
    <property type="match status" value="2"/>
</dbReference>
<keyword evidence="16" id="KW-0862">Zinc</keyword>
<dbReference type="SUPFAM" id="SSF47576">
    <property type="entry name" value="Calponin-homology domain, CH-domain"/>
    <property type="match status" value="2"/>
</dbReference>
<keyword evidence="15" id="KW-0498">Mitosis</keyword>
<dbReference type="InterPro" id="IPR027328">
    <property type="entry name" value="MAPRE"/>
</dbReference>
<evidence type="ECO:0000256" key="3">
    <source>
        <dbReference type="ARBA" id="ARBA00010729"/>
    </source>
</evidence>
<evidence type="ECO:0000313" key="29">
    <source>
        <dbReference type="EMBL" id="KAG2461827.1"/>
    </source>
</evidence>
<dbReference type="InterPro" id="IPR001525">
    <property type="entry name" value="C5_MeTfrase"/>
</dbReference>